<gene>
    <name evidence="6" type="ORF">GOP47_0005286</name>
</gene>
<evidence type="ECO:0000256" key="1">
    <source>
        <dbReference type="ARBA" id="ARBA00006787"/>
    </source>
</evidence>
<organism evidence="6 7">
    <name type="scientific">Adiantum capillus-veneris</name>
    <name type="common">Maidenhair fern</name>
    <dbReference type="NCBI Taxonomy" id="13818"/>
    <lineage>
        <taxon>Eukaryota</taxon>
        <taxon>Viridiplantae</taxon>
        <taxon>Streptophyta</taxon>
        <taxon>Embryophyta</taxon>
        <taxon>Tracheophyta</taxon>
        <taxon>Polypodiopsida</taxon>
        <taxon>Polypodiidae</taxon>
        <taxon>Polypodiales</taxon>
        <taxon>Pteridineae</taxon>
        <taxon>Pteridaceae</taxon>
        <taxon>Vittarioideae</taxon>
        <taxon>Adiantum</taxon>
    </lineage>
</organism>
<dbReference type="PANTHER" id="PTHR10543:SF37">
    <property type="entry name" value="CAROTENOID CLEAVAGE DIOXYGENASE 7, CHLOROPLASTIC"/>
    <property type="match status" value="1"/>
</dbReference>
<dbReference type="Pfam" id="PF03055">
    <property type="entry name" value="RPE65"/>
    <property type="match status" value="1"/>
</dbReference>
<dbReference type="OrthoDB" id="1069523at2759"/>
<accession>A0A9D4ZN36</accession>
<dbReference type="EMBL" id="JABFUD020000005">
    <property type="protein sequence ID" value="KAI5079807.1"/>
    <property type="molecule type" value="Genomic_DNA"/>
</dbReference>
<protein>
    <submittedName>
        <fullName evidence="6">Uncharacterized protein</fullName>
    </submittedName>
</protein>
<dbReference type="AlphaFoldDB" id="A0A9D4ZN36"/>
<keyword evidence="7" id="KW-1185">Reference proteome</keyword>
<keyword evidence="2 5" id="KW-0479">Metal-binding</keyword>
<dbReference type="Proteomes" id="UP000886520">
    <property type="component" value="Chromosome 5"/>
</dbReference>
<dbReference type="InterPro" id="IPR004294">
    <property type="entry name" value="Carotenoid_Oase"/>
</dbReference>
<keyword evidence="3" id="KW-0223">Dioxygenase</keyword>
<reference evidence="6 7" key="1">
    <citation type="submission" date="2021-01" db="EMBL/GenBank/DDBJ databases">
        <title>Adiantum capillus-veneris genome.</title>
        <authorList>
            <person name="Fang Y."/>
            <person name="Liao Q."/>
        </authorList>
    </citation>
    <scope>NUCLEOTIDE SEQUENCE [LARGE SCALE GENOMIC DNA]</scope>
    <source>
        <strain evidence="6">H3</strain>
        <tissue evidence="6">Leaf</tissue>
    </source>
</reference>
<name>A0A9D4ZN36_ADICA</name>
<keyword evidence="4 5" id="KW-0408">Iron</keyword>
<dbReference type="GO" id="GO:0045549">
    <property type="term" value="F:9-cis-epoxycarotenoid dioxygenase activity"/>
    <property type="evidence" value="ECO:0007669"/>
    <property type="project" value="TreeGrafter"/>
</dbReference>
<proteinExistence type="inferred from homology"/>
<comment type="similarity">
    <text evidence="1">Belongs to the carotenoid oxygenase family.</text>
</comment>
<evidence type="ECO:0000313" key="7">
    <source>
        <dbReference type="Proteomes" id="UP000886520"/>
    </source>
</evidence>
<keyword evidence="3" id="KW-0560">Oxidoreductase</keyword>
<evidence type="ECO:0000256" key="3">
    <source>
        <dbReference type="ARBA" id="ARBA00022964"/>
    </source>
</evidence>
<evidence type="ECO:0000313" key="6">
    <source>
        <dbReference type="EMBL" id="KAI5079807.1"/>
    </source>
</evidence>
<dbReference type="GO" id="GO:0046872">
    <property type="term" value="F:metal ion binding"/>
    <property type="evidence" value="ECO:0007669"/>
    <property type="project" value="UniProtKB-KW"/>
</dbReference>
<evidence type="ECO:0000256" key="2">
    <source>
        <dbReference type="ARBA" id="ARBA00022723"/>
    </source>
</evidence>
<dbReference type="PANTHER" id="PTHR10543">
    <property type="entry name" value="BETA-CAROTENE DIOXYGENASE"/>
    <property type="match status" value="1"/>
</dbReference>
<sequence>YDWQQRRLNPQLMNDEQNSYTKFGDLGAPHLVKIAVTFKPHENEGYAAKVQTPNGWQKGCDFPSVNVKVSGLKHEYTYIGASSGVRKSFQNFPFDTIVKVRSSDGSAASWWSGKRSFLGEPIFVPRGGSIQEASHPSFVEDDGYLLCIQYDVAEQVCYLLVLDAQRLGGMDTLVAKLKVPKQLSFPIGFHGFWDETLDM</sequence>
<feature type="binding site" evidence="5">
    <location>
        <position position="190"/>
    </location>
    <ligand>
        <name>Fe cation</name>
        <dbReference type="ChEBI" id="CHEBI:24875"/>
        <note>catalytic</note>
    </ligand>
</feature>
<dbReference type="GO" id="GO:0009570">
    <property type="term" value="C:chloroplast stroma"/>
    <property type="evidence" value="ECO:0007669"/>
    <property type="project" value="TreeGrafter"/>
</dbReference>
<evidence type="ECO:0000256" key="5">
    <source>
        <dbReference type="PIRSR" id="PIRSR604294-1"/>
    </source>
</evidence>
<comment type="caution">
    <text evidence="6">The sequence shown here is derived from an EMBL/GenBank/DDBJ whole genome shotgun (WGS) entry which is preliminary data.</text>
</comment>
<comment type="cofactor">
    <cofactor evidence="5">
        <name>Fe(2+)</name>
        <dbReference type="ChEBI" id="CHEBI:29033"/>
    </cofactor>
    <text evidence="5">Binds 1 Fe(2+) ion per subunit.</text>
</comment>
<evidence type="ECO:0000256" key="4">
    <source>
        <dbReference type="ARBA" id="ARBA00023004"/>
    </source>
</evidence>
<feature type="non-terminal residue" evidence="6">
    <location>
        <position position="199"/>
    </location>
</feature>
<dbReference type="GO" id="GO:0016121">
    <property type="term" value="P:carotene catabolic process"/>
    <property type="evidence" value="ECO:0007669"/>
    <property type="project" value="TreeGrafter"/>
</dbReference>